<dbReference type="RefSeq" id="WP_283351970.1">
    <property type="nucleotide sequence ID" value="NZ_JAWLKA010000008.1"/>
</dbReference>
<evidence type="ECO:0000313" key="3">
    <source>
        <dbReference type="Proteomes" id="UP001185737"/>
    </source>
</evidence>
<name>A0ABU4CF57_RHOJO</name>
<evidence type="ECO:0000256" key="1">
    <source>
        <dbReference type="SAM" id="MobiDB-lite"/>
    </source>
</evidence>
<keyword evidence="3" id="KW-1185">Reference proteome</keyword>
<organism evidence="2 3">
    <name type="scientific">Rhodococcus jostii</name>
    <dbReference type="NCBI Taxonomy" id="132919"/>
    <lineage>
        <taxon>Bacteria</taxon>
        <taxon>Bacillati</taxon>
        <taxon>Actinomycetota</taxon>
        <taxon>Actinomycetes</taxon>
        <taxon>Mycobacteriales</taxon>
        <taxon>Nocardiaceae</taxon>
        <taxon>Rhodococcus</taxon>
    </lineage>
</organism>
<accession>A0ABU4CF57</accession>
<evidence type="ECO:0000313" key="2">
    <source>
        <dbReference type="EMBL" id="MDV6281905.1"/>
    </source>
</evidence>
<comment type="caution">
    <text evidence="2">The sequence shown here is derived from an EMBL/GenBank/DDBJ whole genome shotgun (WGS) entry which is preliminary data.</text>
</comment>
<proteinExistence type="predicted"/>
<gene>
    <name evidence="2" type="ORF">R3Q59_15470</name>
</gene>
<sequence>MGPSVVRTRKAASEGRLPSRRTGSGHRIFDRADLDAYLVRPASECAGATPERVAALYLPGVGLDRARGFAGPSGKDVAGERSW</sequence>
<dbReference type="Proteomes" id="UP001185737">
    <property type="component" value="Unassembled WGS sequence"/>
</dbReference>
<feature type="region of interest" description="Disordered" evidence="1">
    <location>
        <begin position="1"/>
        <end position="25"/>
    </location>
</feature>
<protein>
    <submittedName>
        <fullName evidence="2">Uncharacterized protein</fullName>
    </submittedName>
</protein>
<reference evidence="2 3" key="1">
    <citation type="submission" date="2023-10" db="EMBL/GenBank/DDBJ databases">
        <title>Development of a sustainable strategy for remediation of hydrocarbon-contaminated territories based on the waste exchange concept.</title>
        <authorList>
            <person name="Krivoruchko A."/>
        </authorList>
    </citation>
    <scope>NUCLEOTIDE SEQUENCE [LARGE SCALE GENOMIC DNA]</scope>
    <source>
        <strain evidence="2 3">IEGM 60</strain>
    </source>
</reference>
<dbReference type="EMBL" id="JAWLKA010000008">
    <property type="protein sequence ID" value="MDV6281905.1"/>
    <property type="molecule type" value="Genomic_DNA"/>
</dbReference>